<dbReference type="Proteomes" id="UP001569428">
    <property type="component" value="Unassembled WGS sequence"/>
</dbReference>
<reference evidence="1 2" key="1">
    <citation type="submission" date="2024-08" db="EMBL/GenBank/DDBJ databases">
        <authorList>
            <person name="Ishaq N."/>
        </authorList>
    </citation>
    <scope>NUCLEOTIDE SEQUENCE [LARGE SCALE GENOMIC DNA]</scope>
    <source>
        <strain evidence="1 2">DSM 18651</strain>
    </source>
</reference>
<keyword evidence="2" id="KW-1185">Reference proteome</keyword>
<evidence type="ECO:0000313" key="2">
    <source>
        <dbReference type="Proteomes" id="UP001569428"/>
    </source>
</evidence>
<proteinExistence type="predicted"/>
<sequence>MGEALKVVSNHWRDIISKTSTHSPIDVLKLIKSDEEPTEILNEIDKELLGSFKMYRENVKNESMAPTEKQKKI</sequence>
<dbReference type="RefSeq" id="WP_371841891.1">
    <property type="nucleotide sequence ID" value="NZ_JBGMEK010000212.1"/>
</dbReference>
<evidence type="ECO:0000313" key="1">
    <source>
        <dbReference type="EMBL" id="MFA0814046.1"/>
    </source>
</evidence>
<dbReference type="EMBL" id="JBGMEK010000212">
    <property type="protein sequence ID" value="MFA0814046.1"/>
    <property type="molecule type" value="Genomic_DNA"/>
</dbReference>
<name>A0ABV4P6Q2_9GAMM</name>
<protein>
    <submittedName>
        <fullName evidence="1">Uncharacterized protein</fullName>
    </submittedName>
</protein>
<gene>
    <name evidence="1" type="ORF">ACCI49_24575</name>
</gene>
<organism evidence="1 2">
    <name type="scientific">Microbulbifer epialgicus</name>
    <dbReference type="NCBI Taxonomy" id="393907"/>
    <lineage>
        <taxon>Bacteria</taxon>
        <taxon>Pseudomonadati</taxon>
        <taxon>Pseudomonadota</taxon>
        <taxon>Gammaproteobacteria</taxon>
        <taxon>Cellvibrionales</taxon>
        <taxon>Microbulbiferaceae</taxon>
        <taxon>Microbulbifer</taxon>
    </lineage>
</organism>
<comment type="caution">
    <text evidence="1">The sequence shown here is derived from an EMBL/GenBank/DDBJ whole genome shotgun (WGS) entry which is preliminary data.</text>
</comment>
<accession>A0ABV4P6Q2</accession>